<feature type="transmembrane region" description="Helical" evidence="5">
    <location>
        <begin position="57"/>
        <end position="76"/>
    </location>
</feature>
<feature type="domain" description="O-antigen ligase-related" evidence="6">
    <location>
        <begin position="225"/>
        <end position="375"/>
    </location>
</feature>
<keyword evidence="8" id="KW-1185">Reference proteome</keyword>
<keyword evidence="7" id="KW-0436">Ligase</keyword>
<dbReference type="Proteomes" id="UP000593892">
    <property type="component" value="Chromosome"/>
</dbReference>
<sequence length="452" mass="47888">MRLVLLIGLTAVLAAGVFLQGGVWPAQWIWCAAAMGVLSTVYLLATPRRDLAPGGGVILALSAALAGWMVFQILPLPPGFVGALSPARLETARAAGVTGWLPLSVAPRATWEWLLNMLPALAAFVLARELGWQWRDRMWLAAAPVIGVAWLESVLGLAQWSIGRGETGVADSSVGTYVNRNHFAGLLEMALPLAALWALSVWRRGQTRHERPAGPALAACGLLGVAACLLVGVVFSLSRMGFMASLMGLLLAGVLVLGTSAEPGYGRKRSLRWVAPVVIVSLGTALAAVYLPTDELIRRFASFAETDEISKDTRREIWRDTRTLIAAYPVTGSGLGTYETAFLRYKQVAPMQTVDFAHNDYLQATAELGAVGVAIGAALLLWIATGLVRVVVLEPGSTHWELAVGLAGALSTLLLHSLVDFNMYIPANALVAGWLCGLAASPGLRSRPGTAS</sequence>
<feature type="transmembrane region" description="Helical" evidence="5">
    <location>
        <begin position="425"/>
        <end position="444"/>
    </location>
</feature>
<protein>
    <submittedName>
        <fullName evidence="7">O-antigen ligase family protein</fullName>
    </submittedName>
</protein>
<reference evidence="7 8" key="1">
    <citation type="submission" date="2020-10" db="EMBL/GenBank/DDBJ databases">
        <title>Complete genome sequence of Paludibaculum fermentans P105T, a facultatively anaerobic acidobacterium capable of dissimilatory Fe(III) reduction.</title>
        <authorList>
            <person name="Dedysh S.N."/>
            <person name="Beletsky A.V."/>
            <person name="Kulichevskaya I.S."/>
            <person name="Mardanov A.V."/>
            <person name="Ravin N.V."/>
        </authorList>
    </citation>
    <scope>NUCLEOTIDE SEQUENCE [LARGE SCALE GENOMIC DNA]</scope>
    <source>
        <strain evidence="7 8">P105</strain>
    </source>
</reference>
<proteinExistence type="predicted"/>
<keyword evidence="2 5" id="KW-0812">Transmembrane</keyword>
<evidence type="ECO:0000256" key="5">
    <source>
        <dbReference type="SAM" id="Phobius"/>
    </source>
</evidence>
<feature type="transmembrane region" description="Helical" evidence="5">
    <location>
        <begin position="24"/>
        <end position="45"/>
    </location>
</feature>
<feature type="transmembrane region" description="Helical" evidence="5">
    <location>
        <begin position="241"/>
        <end position="261"/>
    </location>
</feature>
<organism evidence="7 8">
    <name type="scientific">Paludibaculum fermentans</name>
    <dbReference type="NCBI Taxonomy" id="1473598"/>
    <lineage>
        <taxon>Bacteria</taxon>
        <taxon>Pseudomonadati</taxon>
        <taxon>Acidobacteriota</taxon>
        <taxon>Terriglobia</taxon>
        <taxon>Bryobacterales</taxon>
        <taxon>Bryobacteraceae</taxon>
        <taxon>Paludibaculum</taxon>
    </lineage>
</organism>
<evidence type="ECO:0000256" key="1">
    <source>
        <dbReference type="ARBA" id="ARBA00004141"/>
    </source>
</evidence>
<feature type="transmembrane region" description="Helical" evidence="5">
    <location>
        <begin position="139"/>
        <end position="162"/>
    </location>
</feature>
<dbReference type="GO" id="GO:0016874">
    <property type="term" value="F:ligase activity"/>
    <property type="evidence" value="ECO:0007669"/>
    <property type="project" value="UniProtKB-KW"/>
</dbReference>
<dbReference type="KEGG" id="pfer:IRI77_19815"/>
<dbReference type="AlphaFoldDB" id="A0A7S7SHL6"/>
<dbReference type="EMBL" id="CP063849">
    <property type="protein sequence ID" value="QOY85089.1"/>
    <property type="molecule type" value="Genomic_DNA"/>
</dbReference>
<keyword evidence="4 5" id="KW-0472">Membrane</keyword>
<feature type="transmembrane region" description="Helical" evidence="5">
    <location>
        <begin position="368"/>
        <end position="388"/>
    </location>
</feature>
<accession>A0A7S7SHL6</accession>
<dbReference type="InterPro" id="IPR007016">
    <property type="entry name" value="O-antigen_ligase-rel_domated"/>
</dbReference>
<dbReference type="PANTHER" id="PTHR37422:SF23">
    <property type="entry name" value="TEICHURONIC ACID BIOSYNTHESIS PROTEIN TUAE"/>
    <property type="match status" value="1"/>
</dbReference>
<feature type="transmembrane region" description="Helical" evidence="5">
    <location>
        <begin position="182"/>
        <end position="202"/>
    </location>
</feature>
<dbReference type="GO" id="GO:0016020">
    <property type="term" value="C:membrane"/>
    <property type="evidence" value="ECO:0007669"/>
    <property type="project" value="UniProtKB-SubCell"/>
</dbReference>
<keyword evidence="3 5" id="KW-1133">Transmembrane helix</keyword>
<dbReference type="RefSeq" id="WP_194446759.1">
    <property type="nucleotide sequence ID" value="NZ_CP063849.1"/>
</dbReference>
<evidence type="ECO:0000256" key="2">
    <source>
        <dbReference type="ARBA" id="ARBA00022692"/>
    </source>
</evidence>
<dbReference type="PANTHER" id="PTHR37422">
    <property type="entry name" value="TEICHURONIC ACID BIOSYNTHESIS PROTEIN TUAE"/>
    <property type="match status" value="1"/>
</dbReference>
<comment type="subcellular location">
    <subcellularLocation>
        <location evidence="1">Membrane</location>
        <topology evidence="1">Multi-pass membrane protein</topology>
    </subcellularLocation>
</comment>
<evidence type="ECO:0000256" key="3">
    <source>
        <dbReference type="ARBA" id="ARBA00022989"/>
    </source>
</evidence>
<evidence type="ECO:0000256" key="4">
    <source>
        <dbReference type="ARBA" id="ARBA00023136"/>
    </source>
</evidence>
<evidence type="ECO:0000313" key="8">
    <source>
        <dbReference type="Proteomes" id="UP000593892"/>
    </source>
</evidence>
<feature type="transmembrane region" description="Helical" evidence="5">
    <location>
        <begin position="110"/>
        <end position="127"/>
    </location>
</feature>
<dbReference type="Pfam" id="PF04932">
    <property type="entry name" value="Wzy_C"/>
    <property type="match status" value="1"/>
</dbReference>
<gene>
    <name evidence="7" type="ORF">IRI77_19815</name>
</gene>
<feature type="transmembrane region" description="Helical" evidence="5">
    <location>
        <begin position="400"/>
        <end position="419"/>
    </location>
</feature>
<feature type="transmembrane region" description="Helical" evidence="5">
    <location>
        <begin position="273"/>
        <end position="291"/>
    </location>
</feature>
<name>A0A7S7SHL6_PALFE</name>
<feature type="transmembrane region" description="Helical" evidence="5">
    <location>
        <begin position="214"/>
        <end position="235"/>
    </location>
</feature>
<dbReference type="InterPro" id="IPR051533">
    <property type="entry name" value="WaaL-like"/>
</dbReference>
<evidence type="ECO:0000313" key="7">
    <source>
        <dbReference type="EMBL" id="QOY85089.1"/>
    </source>
</evidence>
<evidence type="ECO:0000259" key="6">
    <source>
        <dbReference type="Pfam" id="PF04932"/>
    </source>
</evidence>